<accession>A0A2T9Y346</accession>
<comment type="caution">
    <text evidence="8">The sequence shown here is derived from an EMBL/GenBank/DDBJ whole genome shotgun (WGS) entry which is preliminary data.</text>
</comment>
<dbReference type="InterPro" id="IPR002347">
    <property type="entry name" value="SDR_fam"/>
</dbReference>
<proteinExistence type="inferred from homology"/>
<dbReference type="FunFam" id="3.40.47.10:FF:000008">
    <property type="entry name" value="3-hydroxy-3-methylglutaryl coenzyme A synthase"/>
    <property type="match status" value="1"/>
</dbReference>
<dbReference type="InterPro" id="IPR016039">
    <property type="entry name" value="Thiolase-like"/>
</dbReference>
<feature type="binding site" evidence="4">
    <location>
        <position position="587"/>
    </location>
    <ligand>
        <name>CoA</name>
        <dbReference type="ChEBI" id="CHEBI:57287"/>
    </ligand>
</feature>
<dbReference type="Proteomes" id="UP000245699">
    <property type="component" value="Unassembled WGS sequence"/>
</dbReference>
<keyword evidence="2 5" id="KW-0808">Transferase</keyword>
<feature type="active site" description="Acyl-thioester intermediate" evidence="3">
    <location>
        <position position="447"/>
    </location>
</feature>
<comment type="catalytic activity">
    <reaction evidence="5">
        <text>acetoacetyl-CoA + acetyl-CoA + H2O = (3S)-3-hydroxy-3-methylglutaryl-CoA + CoA + H(+)</text>
        <dbReference type="Rhea" id="RHEA:10188"/>
        <dbReference type="ChEBI" id="CHEBI:15377"/>
        <dbReference type="ChEBI" id="CHEBI:15378"/>
        <dbReference type="ChEBI" id="CHEBI:43074"/>
        <dbReference type="ChEBI" id="CHEBI:57286"/>
        <dbReference type="ChEBI" id="CHEBI:57287"/>
        <dbReference type="ChEBI" id="CHEBI:57288"/>
        <dbReference type="EC" id="2.3.3.10"/>
    </reaction>
</comment>
<evidence type="ECO:0000256" key="1">
    <source>
        <dbReference type="ARBA" id="ARBA00007061"/>
    </source>
</evidence>
<dbReference type="Pfam" id="PF01154">
    <property type="entry name" value="HMG_CoA_synt_N"/>
    <property type="match status" value="1"/>
</dbReference>
<protein>
    <recommendedName>
        <fullName evidence="5">Hydroxymethylglutaryl-CoA synthase</fullName>
        <shortName evidence="5">HMG-CoA synthase</shortName>
        <ecNumber evidence="5">2.3.3.10</ecNumber>
    </recommendedName>
    <alternativeName>
        <fullName evidence="5">3-hydroxy-3-methylglutaryl coenzyme A synthase</fullName>
    </alternativeName>
</protein>
<dbReference type="OrthoDB" id="1269963at2759"/>
<evidence type="ECO:0000259" key="6">
    <source>
        <dbReference type="Pfam" id="PF01154"/>
    </source>
</evidence>
<dbReference type="PANTHER" id="PTHR43323">
    <property type="entry name" value="3-HYDROXY-3-METHYLGLUTARYL COENZYME A SYNTHASE"/>
    <property type="match status" value="1"/>
</dbReference>
<dbReference type="NCBIfam" id="TIGR01833">
    <property type="entry name" value="HMG-CoA-S_euk"/>
    <property type="match status" value="1"/>
</dbReference>
<reference evidence="8 9" key="1">
    <citation type="journal article" date="2018" name="MBio">
        <title>Comparative Genomics Reveals the Core Gene Toolbox for the Fungus-Insect Symbiosis.</title>
        <authorList>
            <person name="Wang Y."/>
            <person name="Stata M."/>
            <person name="Wang W."/>
            <person name="Stajich J.E."/>
            <person name="White M.M."/>
            <person name="Moncalvo J.M."/>
        </authorList>
    </citation>
    <scope>NUCLEOTIDE SEQUENCE [LARGE SCALE GENOMIC DNA]</scope>
    <source>
        <strain evidence="8 9">AUS-77-4</strain>
    </source>
</reference>
<dbReference type="InterPro" id="IPR036291">
    <property type="entry name" value="NAD(P)-bd_dom_sf"/>
</dbReference>
<evidence type="ECO:0000256" key="2">
    <source>
        <dbReference type="ARBA" id="ARBA00022679"/>
    </source>
</evidence>
<dbReference type="STRING" id="61424.A0A2T9Y346"/>
<feature type="active site" description="Proton donor/acceptor" evidence="3">
    <location>
        <position position="413"/>
    </location>
</feature>
<dbReference type="InterPro" id="IPR013528">
    <property type="entry name" value="HMG_CoA_synth_N"/>
</dbReference>
<feature type="active site" description="Proton donor/acceptor" evidence="3">
    <location>
        <position position="578"/>
    </location>
</feature>
<dbReference type="GO" id="GO:0010142">
    <property type="term" value="P:farnesyl diphosphate biosynthetic process, mevalonate pathway"/>
    <property type="evidence" value="ECO:0007669"/>
    <property type="project" value="InterPro"/>
</dbReference>
<comment type="similarity">
    <text evidence="1 5">Belongs to the thiolase-like superfamily. HMG-CoA synthase family.</text>
</comment>
<dbReference type="Pfam" id="PF08540">
    <property type="entry name" value="HMG_CoA_synt_C"/>
    <property type="match status" value="1"/>
</dbReference>
<feature type="binding site" evidence="4">
    <location>
        <position position="539"/>
    </location>
    <ligand>
        <name>CoA</name>
        <dbReference type="ChEBI" id="CHEBI:57287"/>
    </ligand>
</feature>
<evidence type="ECO:0000256" key="4">
    <source>
        <dbReference type="PIRSR" id="PIRSR610122-2"/>
    </source>
</evidence>
<sequence length="774" mass="85872">MLELQQVAIITGKDNREGSQELVLVLACRNQDRAKIAGEKLLRKYNNKNLLIETITLDTSDSSSVLNAAKVIETRYKHVNYLFCNAGIMSISGLDWKGIVNGILKHPLEFVGGTEALVQNVGLQTKEGLGLVFATNFFGHYLLIKKISGVMGKAPGARRIIWVSSNASELEFDKNDIQHVRGKKPYESSKFITDQISVVLDKQILKEKKIRSFVVEPGNVATNILSGIASQLFIGFVYSAFLLVRLVFGIFRLTVTPWNGSYGAFYAATENEQKLDGSLKYNTCCTRLGSLFVDPQPIKTNKKLASYLVDELDQLVAYTTGNSEMTISLARPENIGIKAIEVYFPKKYVDQVELEKHDGVSAGKYTIGLGQEKMSFCDDREDIASMALTVVKQFMQKYNVDYKNIGRLEVGTETMIDKSKATKTFLMSLFEESGNHSIEGIDTTNACYGGTSAFFNACQWIDSRAWDGRLALVVSGDIAVYASGNARPSGGVGIACILVGPDAPLALEFPLRGTFMEHVYDFYKPDLSSEFPTVDGPLSIVSYIKALDYAYLGYLKKLELAGESESASLSDLDYIVFHSPYTKQVAKGFGRLLFNDFLRDKNNQKFALIKDQFENETLESSYHNKNLEKAFIQLSKEAYSLKTTPSLLAAKNIGNMYTGSVFFGLASLISSIPSSQLLNKRIALFSYGSGCAASLYSFKVTGDLSDIAKNLDLINRLNDRICVSPPDFENIMSLRQKTHNAVSYSPTGPIEELYPGTFYLESVDSMWRRKYNIA</sequence>
<dbReference type="AlphaFoldDB" id="A0A2T9Y346"/>
<evidence type="ECO:0000313" key="9">
    <source>
        <dbReference type="Proteomes" id="UP000245699"/>
    </source>
</evidence>
<dbReference type="GO" id="GO:0004421">
    <property type="term" value="F:hydroxymethylglutaryl-CoA synthase activity"/>
    <property type="evidence" value="ECO:0007669"/>
    <property type="project" value="UniProtKB-EC"/>
</dbReference>
<evidence type="ECO:0000259" key="7">
    <source>
        <dbReference type="Pfam" id="PF08540"/>
    </source>
</evidence>
<dbReference type="CDD" id="cd00827">
    <property type="entry name" value="init_cond_enzymes"/>
    <property type="match status" value="1"/>
</dbReference>
<dbReference type="EC" id="2.3.3.10" evidence="5"/>
<feature type="binding site" evidence="4">
    <location>
        <position position="485"/>
    </location>
    <ligand>
        <name>CoA</name>
        <dbReference type="ChEBI" id="CHEBI:57287"/>
    </ligand>
</feature>
<dbReference type="GO" id="GO:0006084">
    <property type="term" value="P:acetyl-CoA metabolic process"/>
    <property type="evidence" value="ECO:0007669"/>
    <property type="project" value="InterPro"/>
</dbReference>
<feature type="binding site" evidence="4">
    <location>
        <position position="583"/>
    </location>
    <ligand>
        <name>CoA</name>
        <dbReference type="ChEBI" id="CHEBI:57287"/>
    </ligand>
</feature>
<feature type="domain" description="Hydroxymethylglutaryl-coenzyme A synthase N-terminal" evidence="6">
    <location>
        <begin position="331"/>
        <end position="504"/>
    </location>
</feature>
<name>A0A2T9Y346_9FUNG</name>
<dbReference type="Pfam" id="PF00106">
    <property type="entry name" value="adh_short"/>
    <property type="match status" value="1"/>
</dbReference>
<dbReference type="InterPro" id="IPR013746">
    <property type="entry name" value="HMG_CoA_synt_C_dom"/>
</dbReference>
<evidence type="ECO:0000256" key="5">
    <source>
        <dbReference type="RuleBase" id="RU364071"/>
    </source>
</evidence>
<dbReference type="InterPro" id="IPR010122">
    <property type="entry name" value="HMG_CoA_synthase_euk"/>
</dbReference>
<evidence type="ECO:0000313" key="8">
    <source>
        <dbReference type="EMBL" id="PVU86684.1"/>
    </source>
</evidence>
<feature type="domain" description="Hydroxymethylglutaryl-coenzyme A synthase C-terminal" evidence="7">
    <location>
        <begin position="507"/>
        <end position="773"/>
    </location>
</feature>
<evidence type="ECO:0000256" key="3">
    <source>
        <dbReference type="PIRSR" id="PIRSR610122-1"/>
    </source>
</evidence>
<dbReference type="Gene3D" id="3.40.50.720">
    <property type="entry name" value="NAD(P)-binding Rossmann-like Domain"/>
    <property type="match status" value="1"/>
</dbReference>
<dbReference type="PANTHER" id="PTHR43323:SF2">
    <property type="entry name" value="HYDROXYMETHYLGLUTARYL-COA SYNTHASE"/>
    <property type="match status" value="1"/>
</dbReference>
<keyword evidence="9" id="KW-1185">Reference proteome</keyword>
<dbReference type="Gene3D" id="3.40.47.10">
    <property type="match status" value="1"/>
</dbReference>
<dbReference type="SUPFAM" id="SSF51735">
    <property type="entry name" value="NAD(P)-binding Rossmann-fold domains"/>
    <property type="match status" value="1"/>
</dbReference>
<dbReference type="SUPFAM" id="SSF53901">
    <property type="entry name" value="Thiolase-like"/>
    <property type="match status" value="2"/>
</dbReference>
<dbReference type="EMBL" id="MBFT01000865">
    <property type="protein sequence ID" value="PVU86684.1"/>
    <property type="molecule type" value="Genomic_DNA"/>
</dbReference>
<organism evidence="8 9">
    <name type="scientific">Furculomyces boomerangus</name>
    <dbReference type="NCBI Taxonomy" id="61424"/>
    <lineage>
        <taxon>Eukaryota</taxon>
        <taxon>Fungi</taxon>
        <taxon>Fungi incertae sedis</taxon>
        <taxon>Zoopagomycota</taxon>
        <taxon>Kickxellomycotina</taxon>
        <taxon>Harpellomycetes</taxon>
        <taxon>Harpellales</taxon>
        <taxon>Harpellaceae</taxon>
        <taxon>Furculomyces</taxon>
    </lineage>
</organism>
<comment type="function">
    <text evidence="5">Catalyzes the condensation of acetyl-CoA with acetoacetyl-CoA to form HMG-CoA.</text>
</comment>
<gene>
    <name evidence="8" type="ORF">BB559_006432</name>
</gene>